<dbReference type="InterPro" id="IPR004087">
    <property type="entry name" value="KH_dom"/>
</dbReference>
<dbReference type="Pfam" id="PF03725">
    <property type="entry name" value="RNase_PH_C"/>
    <property type="match status" value="1"/>
</dbReference>
<dbReference type="GeneID" id="100376070"/>
<dbReference type="InterPro" id="IPR004088">
    <property type="entry name" value="KH_dom_type_1"/>
</dbReference>
<name>A0ABM0GTQ4_SACKO</name>
<dbReference type="CDD" id="cd09033">
    <property type="entry name" value="KH-I_PNPT1"/>
    <property type="match status" value="1"/>
</dbReference>
<dbReference type="InterPro" id="IPR036345">
    <property type="entry name" value="ExoRNase_PH_dom2_sf"/>
</dbReference>
<dbReference type="CDD" id="cd11363">
    <property type="entry name" value="RNase_PH_PNPase_1"/>
    <property type="match status" value="1"/>
</dbReference>
<reference evidence="11" key="1">
    <citation type="submission" date="2025-08" db="UniProtKB">
        <authorList>
            <consortium name="RefSeq"/>
        </authorList>
    </citation>
    <scope>IDENTIFICATION</scope>
    <source>
        <tissue evidence="11">Testes</tissue>
    </source>
</reference>
<evidence type="ECO:0000313" key="11">
    <source>
        <dbReference type="RefSeq" id="XP_002737157.2"/>
    </source>
</evidence>
<dbReference type="PROSITE" id="PS50084">
    <property type="entry name" value="KH_TYPE_1"/>
    <property type="match status" value="1"/>
</dbReference>
<dbReference type="InterPro" id="IPR036612">
    <property type="entry name" value="KH_dom_type_1_sf"/>
</dbReference>
<dbReference type="Pfam" id="PF00013">
    <property type="entry name" value="KH_1"/>
    <property type="match status" value="1"/>
</dbReference>
<keyword evidence="6 8" id="KW-0694">RNA-binding</keyword>
<keyword evidence="3" id="KW-0963">Cytoplasm</keyword>
<feature type="domain" description="S1 motif" evidence="9">
    <location>
        <begin position="645"/>
        <end position="716"/>
    </location>
</feature>
<dbReference type="InterPro" id="IPR027408">
    <property type="entry name" value="PNPase/RNase_PH_dom_sf"/>
</dbReference>
<evidence type="ECO:0000256" key="3">
    <source>
        <dbReference type="ARBA" id="ARBA00022490"/>
    </source>
</evidence>
<evidence type="ECO:0000259" key="9">
    <source>
        <dbReference type="PROSITE" id="PS50126"/>
    </source>
</evidence>
<dbReference type="Gene3D" id="3.30.230.70">
    <property type="entry name" value="GHMP Kinase, N-terminal domain"/>
    <property type="match status" value="2"/>
</dbReference>
<gene>
    <name evidence="11" type="primary">LOC100376070</name>
</gene>
<dbReference type="InterPro" id="IPR001247">
    <property type="entry name" value="ExoRNase_PH_dom1"/>
</dbReference>
<dbReference type="PROSITE" id="PS50126">
    <property type="entry name" value="S1"/>
    <property type="match status" value="1"/>
</dbReference>
<dbReference type="Pfam" id="PF03726">
    <property type="entry name" value="PNPase"/>
    <property type="match status" value="1"/>
</dbReference>
<dbReference type="Pfam" id="PF01138">
    <property type="entry name" value="RNase_PH"/>
    <property type="match status" value="2"/>
</dbReference>
<dbReference type="Gene3D" id="2.40.50.140">
    <property type="entry name" value="Nucleic acid-binding proteins"/>
    <property type="match status" value="1"/>
</dbReference>
<dbReference type="Proteomes" id="UP000694865">
    <property type="component" value="Unplaced"/>
</dbReference>
<dbReference type="SUPFAM" id="SSF55666">
    <property type="entry name" value="Ribonuclease PH domain 2-like"/>
    <property type="match status" value="1"/>
</dbReference>
<dbReference type="NCBIfam" id="NF008805">
    <property type="entry name" value="PRK11824.1"/>
    <property type="match status" value="1"/>
</dbReference>
<dbReference type="SUPFAM" id="SSF54211">
    <property type="entry name" value="Ribosomal protein S5 domain 2-like"/>
    <property type="match status" value="2"/>
</dbReference>
<dbReference type="PANTHER" id="PTHR11252">
    <property type="entry name" value="POLYRIBONUCLEOTIDE NUCLEOTIDYLTRANSFERASE"/>
    <property type="match status" value="1"/>
</dbReference>
<dbReference type="PANTHER" id="PTHR11252:SF0">
    <property type="entry name" value="POLYRIBONUCLEOTIDE NUCLEOTIDYLTRANSFERASE 1, MITOCHONDRIAL"/>
    <property type="match status" value="1"/>
</dbReference>
<proteinExistence type="inferred from homology"/>
<keyword evidence="4" id="KW-0808">Transferase</keyword>
<dbReference type="InterPro" id="IPR020568">
    <property type="entry name" value="Ribosomal_Su5_D2-typ_SF"/>
</dbReference>
<comment type="similarity">
    <text evidence="1">Belongs to the polyribonucleotide nucleotidyltransferase family.</text>
</comment>
<sequence length="741" mass="81728">MAMRVCVYRNMGQHVSVAVGKNDICAAGSRFCGRISRWNHTNPWKDGIGMGDIDIQIGDKPLKLSTGKLARFADGCAIAQIGETSVMVTAISKTTPSASSSFLPLTVDFRQKAAAAGRIPMNHLRRERGPTDFEILTSRVIDRSIRPLFPQGYVFDSQIICNCLAVDGINDPDILSINAASAALSLSDIPWNGPVGAVRMGLIDGKFIVNPTRLELIKSKLNLIVTGSKKSSIVMLEGSAENILQPEFCKAIKLGIKETNQIINGIESLCKTHGKKKRVVENMLTIPEDILKAATNIAKDKIYEVFSDYSHHKFSRDNAISNIRTECIDRLTAMFPENEVFLFNEAFNFLVKDVFRNIILDEDRRCDGRSLTALRDISCEVDMYKPLHGSALFQRGQTQVLCTVTFDSIDSALKGDALSEIISGIKEKNFLLHYEFPPFATNEVGRMFASRRELGHGALAEKALKPVIPKKFPFTIRLTSEVLESNGVPITAAVAGVAIGLVAKTEDDNRSNITDYRLMTDILGIEDYMGDMDFKMAGTKKGITALQLVKWMSGELVRKMDVCGELVRKMDVCENIEVPVFKRAKFVGPGGYNIRKLMAGTGVTVTQVDESNFSVFAPTPNAMIEAKEQIEELLQDDQEIELEFGGVYTATITEIRDSGIMVKLYPSMTPTLLHNSQLDVRKISHPSVLKFEVGQEITVKFFGRDPVSGKIRLSRKVLLAPASAVVRHLGPKDNSFSNTGV</sequence>
<dbReference type="EC" id="2.7.7.8" evidence="2"/>
<dbReference type="InterPro" id="IPR015847">
    <property type="entry name" value="ExoRNase_PH_dom2"/>
</dbReference>
<evidence type="ECO:0000256" key="4">
    <source>
        <dbReference type="ARBA" id="ARBA00022679"/>
    </source>
</evidence>
<evidence type="ECO:0000313" key="10">
    <source>
        <dbReference type="Proteomes" id="UP000694865"/>
    </source>
</evidence>
<protein>
    <recommendedName>
        <fullName evidence="2">polyribonucleotide nucleotidyltransferase</fullName>
        <ecNumber evidence="2">2.7.7.8</ecNumber>
    </recommendedName>
    <alternativeName>
        <fullName evidence="7">Polynucleotide phosphorylase 1</fullName>
    </alternativeName>
</protein>
<dbReference type="CDD" id="cd00164">
    <property type="entry name" value="S1_like"/>
    <property type="match status" value="1"/>
</dbReference>
<accession>A0ABM0GTQ4</accession>
<dbReference type="SUPFAM" id="SSF46915">
    <property type="entry name" value="Polynucleotide phosphorylase/guanosine pentaphosphate synthase (PNPase/GPSI), domain 3"/>
    <property type="match status" value="1"/>
</dbReference>
<dbReference type="InterPro" id="IPR012340">
    <property type="entry name" value="NA-bd_OB-fold"/>
</dbReference>
<dbReference type="SUPFAM" id="SSF54791">
    <property type="entry name" value="Eukaryotic type KH-domain (KH-domain type I)"/>
    <property type="match status" value="1"/>
</dbReference>
<keyword evidence="5" id="KW-0548">Nucleotidyltransferase</keyword>
<dbReference type="RefSeq" id="XP_002737157.2">
    <property type="nucleotide sequence ID" value="XM_002737111.2"/>
</dbReference>
<evidence type="ECO:0000256" key="6">
    <source>
        <dbReference type="ARBA" id="ARBA00022884"/>
    </source>
</evidence>
<evidence type="ECO:0000256" key="5">
    <source>
        <dbReference type="ARBA" id="ARBA00022695"/>
    </source>
</evidence>
<keyword evidence="10" id="KW-1185">Reference proteome</keyword>
<dbReference type="InterPro" id="IPR003029">
    <property type="entry name" value="S1_domain"/>
</dbReference>
<dbReference type="InterPro" id="IPR015848">
    <property type="entry name" value="PNPase_PH_RNA-bd_bac/org-type"/>
</dbReference>
<evidence type="ECO:0000256" key="8">
    <source>
        <dbReference type="PROSITE-ProRule" id="PRU00117"/>
    </source>
</evidence>
<dbReference type="SMART" id="SM00322">
    <property type="entry name" value="KH"/>
    <property type="match status" value="1"/>
</dbReference>
<evidence type="ECO:0000256" key="1">
    <source>
        <dbReference type="ARBA" id="ARBA00007404"/>
    </source>
</evidence>
<dbReference type="Gene3D" id="3.30.1370.10">
    <property type="entry name" value="K Homology domain, type 1"/>
    <property type="match status" value="1"/>
</dbReference>
<dbReference type="SUPFAM" id="SSF50249">
    <property type="entry name" value="Nucleic acid-binding proteins"/>
    <property type="match status" value="1"/>
</dbReference>
<evidence type="ECO:0000256" key="7">
    <source>
        <dbReference type="ARBA" id="ARBA00031451"/>
    </source>
</evidence>
<dbReference type="InterPro" id="IPR036456">
    <property type="entry name" value="PNPase_PH_RNA-bd_sf"/>
</dbReference>
<evidence type="ECO:0000256" key="2">
    <source>
        <dbReference type="ARBA" id="ARBA00012416"/>
    </source>
</evidence>
<organism evidence="10 11">
    <name type="scientific">Saccoglossus kowalevskii</name>
    <name type="common">Acorn worm</name>
    <dbReference type="NCBI Taxonomy" id="10224"/>
    <lineage>
        <taxon>Eukaryota</taxon>
        <taxon>Metazoa</taxon>
        <taxon>Hemichordata</taxon>
        <taxon>Enteropneusta</taxon>
        <taxon>Harrimaniidae</taxon>
        <taxon>Saccoglossus</taxon>
    </lineage>
</organism>
<dbReference type="InterPro" id="IPR012162">
    <property type="entry name" value="PNPase"/>
</dbReference>